<sequence>MFTAETAHRLLLGQGNWVTLLEIALRATVLFALIICSMRMLGRRVASQYTLFELSVVVTLAGAVGVPLQATERGLLPPVFIMMAVIVLQYAMAKWSVRSPGFETVISGAVSTIIHHGELQLDELKRAALSRERLFAMLRLRQVQHLGQLKKVYLEPSGDLSIVYAESPRPGLSILPKIDSRLREAVAVATEVSCGSCGHTEPDTQQQRNTCINCGDTEWIPAARELDD</sequence>
<keyword evidence="4 7" id="KW-0812">Transmembrane</keyword>
<dbReference type="InterPro" id="IPR007353">
    <property type="entry name" value="DUF421"/>
</dbReference>
<comment type="similarity">
    <text evidence="2">Belongs to the UPF0702 family.</text>
</comment>
<keyword evidence="10" id="KW-1185">Reference proteome</keyword>
<protein>
    <submittedName>
        <fullName evidence="9">DUF421 domain-containing protein</fullName>
    </submittedName>
</protein>
<keyword evidence="3" id="KW-1003">Cell membrane</keyword>
<feature type="domain" description="YetF C-terminal" evidence="8">
    <location>
        <begin position="100"/>
        <end position="168"/>
    </location>
</feature>
<feature type="transmembrane region" description="Helical" evidence="7">
    <location>
        <begin position="74"/>
        <end position="93"/>
    </location>
</feature>
<evidence type="ECO:0000256" key="4">
    <source>
        <dbReference type="ARBA" id="ARBA00022692"/>
    </source>
</evidence>
<feature type="transmembrane region" description="Helical" evidence="7">
    <location>
        <begin position="17"/>
        <end position="37"/>
    </location>
</feature>
<dbReference type="Gene3D" id="3.30.240.20">
    <property type="entry name" value="bsu07140 like domains"/>
    <property type="match status" value="1"/>
</dbReference>
<name>A0ABR9AE29_9PSED</name>
<evidence type="ECO:0000256" key="2">
    <source>
        <dbReference type="ARBA" id="ARBA00006448"/>
    </source>
</evidence>
<dbReference type="Pfam" id="PF04239">
    <property type="entry name" value="DUF421"/>
    <property type="match status" value="1"/>
</dbReference>
<evidence type="ECO:0000259" key="8">
    <source>
        <dbReference type="Pfam" id="PF04239"/>
    </source>
</evidence>
<evidence type="ECO:0000256" key="1">
    <source>
        <dbReference type="ARBA" id="ARBA00004651"/>
    </source>
</evidence>
<accession>A0ABR9AE29</accession>
<dbReference type="EMBL" id="JACYNP010000012">
    <property type="protein sequence ID" value="MBD8123830.1"/>
    <property type="molecule type" value="Genomic_DNA"/>
</dbReference>
<proteinExistence type="inferred from homology"/>
<dbReference type="RefSeq" id="WP_191945641.1">
    <property type="nucleotide sequence ID" value="NZ_JACYNP010000012.1"/>
</dbReference>
<comment type="caution">
    <text evidence="9">The sequence shown here is derived from an EMBL/GenBank/DDBJ whole genome shotgun (WGS) entry which is preliminary data.</text>
</comment>
<evidence type="ECO:0000313" key="10">
    <source>
        <dbReference type="Proteomes" id="UP000625247"/>
    </source>
</evidence>
<gene>
    <name evidence="9" type="ORF">IFT62_21750</name>
</gene>
<dbReference type="Proteomes" id="UP000625247">
    <property type="component" value="Unassembled WGS sequence"/>
</dbReference>
<evidence type="ECO:0000256" key="6">
    <source>
        <dbReference type="ARBA" id="ARBA00023136"/>
    </source>
</evidence>
<feature type="transmembrane region" description="Helical" evidence="7">
    <location>
        <begin position="49"/>
        <end position="68"/>
    </location>
</feature>
<keyword evidence="5 7" id="KW-1133">Transmembrane helix</keyword>
<evidence type="ECO:0000256" key="7">
    <source>
        <dbReference type="SAM" id="Phobius"/>
    </source>
</evidence>
<keyword evidence="6 7" id="KW-0472">Membrane</keyword>
<evidence type="ECO:0000256" key="5">
    <source>
        <dbReference type="ARBA" id="ARBA00022989"/>
    </source>
</evidence>
<evidence type="ECO:0000256" key="3">
    <source>
        <dbReference type="ARBA" id="ARBA00022475"/>
    </source>
</evidence>
<dbReference type="InterPro" id="IPR023090">
    <property type="entry name" value="UPF0702_alpha/beta_dom_sf"/>
</dbReference>
<dbReference type="PANTHER" id="PTHR34582">
    <property type="entry name" value="UPF0702 TRANSMEMBRANE PROTEIN YCAP"/>
    <property type="match status" value="1"/>
</dbReference>
<comment type="subcellular location">
    <subcellularLocation>
        <location evidence="1">Cell membrane</location>
        <topology evidence="1">Multi-pass membrane protein</topology>
    </subcellularLocation>
</comment>
<organism evidence="9 10">
    <name type="scientific">Pseudomonas lutea</name>
    <dbReference type="NCBI Taxonomy" id="243924"/>
    <lineage>
        <taxon>Bacteria</taxon>
        <taxon>Pseudomonadati</taxon>
        <taxon>Pseudomonadota</taxon>
        <taxon>Gammaproteobacteria</taxon>
        <taxon>Pseudomonadales</taxon>
        <taxon>Pseudomonadaceae</taxon>
        <taxon>Pseudomonas</taxon>
    </lineage>
</organism>
<dbReference type="PANTHER" id="PTHR34582:SF6">
    <property type="entry name" value="UPF0702 TRANSMEMBRANE PROTEIN YCAP"/>
    <property type="match status" value="1"/>
</dbReference>
<evidence type="ECO:0000313" key="9">
    <source>
        <dbReference type="EMBL" id="MBD8123830.1"/>
    </source>
</evidence>
<reference evidence="9 10" key="1">
    <citation type="journal article" date="2020" name="FEMS Microbiol. Ecol.">
        <title>Temporal dynamics of bacterial communities during seed development and maturation.</title>
        <authorList>
            <person name="Chesneau G."/>
            <person name="Torres-Cortes G."/>
            <person name="Briand M."/>
            <person name="Darrasse A."/>
            <person name="Preveaux A."/>
            <person name="Marais C."/>
            <person name="Jacques M.A."/>
            <person name="Shade A."/>
            <person name="Barret M."/>
        </authorList>
    </citation>
    <scope>NUCLEOTIDE SEQUENCE [LARGE SCALE GENOMIC DNA]</scope>
    <source>
        <strain evidence="9 10">CFBP13723</strain>
    </source>
</reference>